<sequence>MWRLSVFGLLLLSSCFSPTGTTPDTATSSSTGSDPSDTATSTTGTSSSSVTSTSLTSTTPATTPASTSAGSECGDGFVDGPEECDGEALNGVTCQSLGFREGTLACSAECSLDTSACTGGGEKYSAVGPQVNVPVAAVVGWQVCYQDTFGTTGQAVSAIVEQCTKAQLMLACREAGSSTYKMLAHAPRTAVLQVTEAVQFPALTSANGSDWYFNEDWSWGFIVSGGFVSLNRCDGGNTDNGLCWPTVLGELRDGYRCGAATGLVDGTWERLLLQAD</sequence>
<dbReference type="STRING" id="54.SAMN02745121_00295"/>
<feature type="signal peptide" evidence="2">
    <location>
        <begin position="1"/>
        <end position="19"/>
    </location>
</feature>
<feature type="region of interest" description="Disordered" evidence="1">
    <location>
        <begin position="20"/>
        <end position="73"/>
    </location>
</feature>
<keyword evidence="4" id="KW-1185">Reference proteome</keyword>
<dbReference type="RefSeq" id="WP_096333372.1">
    <property type="nucleotide sequence ID" value="NZ_FOMX01000002.1"/>
</dbReference>
<feature type="compositionally biased region" description="Low complexity" evidence="1">
    <location>
        <begin position="20"/>
        <end position="71"/>
    </location>
</feature>
<gene>
    <name evidence="3" type="ORF">SAMN02745121_00295</name>
</gene>
<evidence type="ECO:0008006" key="5">
    <source>
        <dbReference type="Google" id="ProtNLM"/>
    </source>
</evidence>
<dbReference type="Proteomes" id="UP000199400">
    <property type="component" value="Unassembled WGS sequence"/>
</dbReference>
<evidence type="ECO:0000313" key="3">
    <source>
        <dbReference type="EMBL" id="SFD50302.1"/>
    </source>
</evidence>
<evidence type="ECO:0000256" key="1">
    <source>
        <dbReference type="SAM" id="MobiDB-lite"/>
    </source>
</evidence>
<organism evidence="3 4">
    <name type="scientific">Nannocystis exedens</name>
    <dbReference type="NCBI Taxonomy" id="54"/>
    <lineage>
        <taxon>Bacteria</taxon>
        <taxon>Pseudomonadati</taxon>
        <taxon>Myxococcota</taxon>
        <taxon>Polyangia</taxon>
        <taxon>Nannocystales</taxon>
        <taxon>Nannocystaceae</taxon>
        <taxon>Nannocystis</taxon>
    </lineage>
</organism>
<reference evidence="4" key="1">
    <citation type="submission" date="2016-10" db="EMBL/GenBank/DDBJ databases">
        <authorList>
            <person name="Varghese N."/>
            <person name="Submissions S."/>
        </authorList>
    </citation>
    <scope>NUCLEOTIDE SEQUENCE [LARGE SCALE GENOMIC DNA]</scope>
    <source>
        <strain evidence="4">ATCC 25963</strain>
    </source>
</reference>
<evidence type="ECO:0000256" key="2">
    <source>
        <dbReference type="SAM" id="SignalP"/>
    </source>
</evidence>
<dbReference type="PROSITE" id="PS51257">
    <property type="entry name" value="PROKAR_LIPOPROTEIN"/>
    <property type="match status" value="1"/>
</dbReference>
<dbReference type="AlphaFoldDB" id="A0A1I1SVC9"/>
<feature type="chain" id="PRO_5011709976" description="Myxococcus cysteine-rich repeat-containing protein" evidence="2">
    <location>
        <begin position="20"/>
        <end position="276"/>
    </location>
</feature>
<accession>A0A1I1SVC9</accession>
<proteinExistence type="predicted"/>
<dbReference type="OrthoDB" id="1013954at2"/>
<name>A0A1I1SVC9_9BACT</name>
<keyword evidence="2" id="KW-0732">Signal</keyword>
<dbReference type="EMBL" id="FOMX01000002">
    <property type="protein sequence ID" value="SFD50302.1"/>
    <property type="molecule type" value="Genomic_DNA"/>
</dbReference>
<protein>
    <recommendedName>
        <fullName evidence="5">Myxococcus cysteine-rich repeat-containing protein</fullName>
    </recommendedName>
</protein>
<evidence type="ECO:0000313" key="4">
    <source>
        <dbReference type="Proteomes" id="UP000199400"/>
    </source>
</evidence>